<dbReference type="RefSeq" id="WP_230028200.1">
    <property type="nucleotide sequence ID" value="NZ_CP076620.1"/>
</dbReference>
<feature type="transmembrane region" description="Helical" evidence="8">
    <location>
        <begin position="28"/>
        <end position="50"/>
    </location>
</feature>
<comment type="caution">
    <text evidence="9">The sequence shown here is derived from an EMBL/GenBank/DDBJ whole genome shotgun (WGS) entry which is preliminary data.</text>
</comment>
<feature type="transmembrane region" description="Helical" evidence="8">
    <location>
        <begin position="6"/>
        <end position="21"/>
    </location>
</feature>
<accession>A0A316M8M3</accession>
<dbReference type="InterPro" id="IPR004669">
    <property type="entry name" value="C4_dicarb_anaerob_car"/>
</dbReference>
<dbReference type="PANTHER" id="PTHR42002:SF2">
    <property type="entry name" value="ANAEROBIC C4-DICARBOXYLATE TRANSPORTER DCUC-RELATED"/>
    <property type="match status" value="1"/>
</dbReference>
<dbReference type="GO" id="GO:0015556">
    <property type="term" value="F:C4-dicarboxylate transmembrane transporter activity"/>
    <property type="evidence" value="ECO:0007669"/>
    <property type="project" value="InterPro"/>
</dbReference>
<dbReference type="GO" id="GO:0005886">
    <property type="term" value="C:plasma membrane"/>
    <property type="evidence" value="ECO:0007669"/>
    <property type="project" value="UniProtKB-SubCell"/>
</dbReference>
<keyword evidence="6 8" id="KW-1133">Transmembrane helix</keyword>
<dbReference type="Proteomes" id="UP000246114">
    <property type="component" value="Unassembled WGS sequence"/>
</dbReference>
<dbReference type="NCBIfam" id="NF037994">
    <property type="entry name" value="DcuC_1"/>
    <property type="match status" value="1"/>
</dbReference>
<reference evidence="9 10" key="1">
    <citation type="submission" date="2018-03" db="EMBL/GenBank/DDBJ databases">
        <title>The uncultured portion of the human microbiome is neutrally assembled.</title>
        <authorList>
            <person name="Jeraldo P."/>
            <person name="Boardman L."/>
            <person name="White B.A."/>
            <person name="Nelson H."/>
            <person name="Goldenfeld N."/>
            <person name="Chia N."/>
        </authorList>
    </citation>
    <scope>NUCLEOTIDE SEQUENCE [LARGE SCALE GENOMIC DNA]</scope>
    <source>
        <strain evidence="9">CIM:MAG 903</strain>
    </source>
</reference>
<comment type="similarity">
    <text evidence="2">Belongs to the DcuC/DcuD transporter (TC 2.A.61) family.</text>
</comment>
<evidence type="ECO:0000256" key="8">
    <source>
        <dbReference type="SAM" id="Phobius"/>
    </source>
</evidence>
<feature type="transmembrane region" description="Helical" evidence="8">
    <location>
        <begin position="196"/>
        <end position="217"/>
    </location>
</feature>
<evidence type="ECO:0000256" key="5">
    <source>
        <dbReference type="ARBA" id="ARBA00022692"/>
    </source>
</evidence>
<name>A0A316M8M3_9CLOT</name>
<protein>
    <recommendedName>
        <fullName evidence="11">C4-dicarboxylate ABC transporter</fullName>
    </recommendedName>
</protein>
<gene>
    <name evidence="9" type="ORF">DBY38_03925</name>
</gene>
<keyword evidence="3" id="KW-0813">Transport</keyword>
<evidence type="ECO:0000256" key="2">
    <source>
        <dbReference type="ARBA" id="ARBA00005275"/>
    </source>
</evidence>
<dbReference type="InterPro" id="IPR018385">
    <property type="entry name" value="C4_dicarb_anaerob_car-like"/>
</dbReference>
<evidence type="ECO:0000313" key="10">
    <source>
        <dbReference type="Proteomes" id="UP000246114"/>
    </source>
</evidence>
<evidence type="ECO:0000256" key="4">
    <source>
        <dbReference type="ARBA" id="ARBA00022475"/>
    </source>
</evidence>
<keyword evidence="5 8" id="KW-0812">Transmembrane</keyword>
<keyword evidence="4" id="KW-1003">Cell membrane</keyword>
<proteinExistence type="inferred from homology"/>
<evidence type="ECO:0000256" key="6">
    <source>
        <dbReference type="ARBA" id="ARBA00022989"/>
    </source>
</evidence>
<evidence type="ECO:0000256" key="1">
    <source>
        <dbReference type="ARBA" id="ARBA00004651"/>
    </source>
</evidence>
<comment type="subcellular location">
    <subcellularLocation>
        <location evidence="1">Cell membrane</location>
        <topology evidence="1">Multi-pass membrane protein</topology>
    </subcellularLocation>
</comment>
<dbReference type="AlphaFoldDB" id="A0A316M8M3"/>
<feature type="transmembrane region" description="Helical" evidence="8">
    <location>
        <begin position="112"/>
        <end position="133"/>
    </location>
</feature>
<evidence type="ECO:0000313" key="9">
    <source>
        <dbReference type="EMBL" id="PWL54656.1"/>
    </source>
</evidence>
<dbReference type="EMBL" id="QAMZ01000019">
    <property type="protein sequence ID" value="PWL54656.1"/>
    <property type="molecule type" value="Genomic_DNA"/>
</dbReference>
<dbReference type="PANTHER" id="PTHR42002">
    <property type="entry name" value="ANAEROBIC C4-DICARBOXYLATE TRANSPORTER DCUC-RELATED"/>
    <property type="match status" value="1"/>
</dbReference>
<dbReference type="GeneID" id="90545107"/>
<sequence length="251" mass="26876">MNFVSIILTLIIVIIVATLILKRYKPHAVLLIAGITLLIAAQFLGINTIVEIEKSTGFWLFDVFDLIRTTLTKDAGSLGMVIMAAGGYAVYMNHVGASTAMVNLCIKPLRHLGSPYIVLAISYVVGQIINIFVPSAAGLSVLLMATVYPILVSLGVSPISATAVIASAACLDLGPASGASNFAAEMSGIDATTYFMQYQIPVALVVVPVVALNHYFVQKAYDKRIGFVPEPQKLDNNEKKENVPSIYAILM</sequence>
<evidence type="ECO:0000256" key="3">
    <source>
        <dbReference type="ARBA" id="ARBA00022448"/>
    </source>
</evidence>
<dbReference type="Pfam" id="PF03606">
    <property type="entry name" value="DcuC"/>
    <property type="match status" value="1"/>
</dbReference>
<evidence type="ECO:0008006" key="11">
    <source>
        <dbReference type="Google" id="ProtNLM"/>
    </source>
</evidence>
<evidence type="ECO:0000256" key="7">
    <source>
        <dbReference type="ARBA" id="ARBA00023136"/>
    </source>
</evidence>
<organism evidence="9 10">
    <name type="scientific">Clostridium cadaveris</name>
    <dbReference type="NCBI Taxonomy" id="1529"/>
    <lineage>
        <taxon>Bacteria</taxon>
        <taxon>Bacillati</taxon>
        <taxon>Bacillota</taxon>
        <taxon>Clostridia</taxon>
        <taxon>Eubacteriales</taxon>
        <taxon>Clostridiaceae</taxon>
        <taxon>Clostridium</taxon>
    </lineage>
</organism>
<feature type="transmembrane region" description="Helical" evidence="8">
    <location>
        <begin position="70"/>
        <end position="91"/>
    </location>
</feature>
<keyword evidence="7 8" id="KW-0472">Membrane</keyword>